<keyword evidence="1" id="KW-1133">Transmembrane helix</keyword>
<gene>
    <name evidence="2" type="primary">ATP8</name>
</gene>
<keyword evidence="1" id="KW-0472">Membrane</keyword>
<sequence length="51" mass="5773">MPQMAPMPWVSLEFFFLGCLFIFLSVIYFSPSSGSVKGESILPPKATNWSW</sequence>
<dbReference type="AlphaFoldDB" id="Q19TW9"/>
<keyword evidence="2" id="KW-0496">Mitochondrion</keyword>
<dbReference type="EMBL" id="DQ442915">
    <property type="protein sequence ID" value="ABD85310.1"/>
    <property type="molecule type" value="Genomic_DNA"/>
</dbReference>
<protein>
    <submittedName>
        <fullName evidence="2">ATP synthase F0 subunit 8</fullName>
    </submittedName>
</protein>
<keyword evidence="1" id="KW-0812">Transmembrane</keyword>
<evidence type="ECO:0000313" key="2">
    <source>
        <dbReference type="EMBL" id="ABD85310.1"/>
    </source>
</evidence>
<reference evidence="2" key="1">
    <citation type="journal article" date="2006" name="Mol. Phylogenet. Evol.">
        <title>Major rearrangements characterize the mitochondrial genome of the isopod Idotea baltica (Crustacea: Peracarida).</title>
        <authorList>
            <person name="Podsiadlowski L."/>
            <person name="Bartolomaeus T."/>
        </authorList>
    </citation>
    <scope>NUCLEOTIDE SEQUENCE</scope>
</reference>
<organism evidence="2">
    <name type="scientific">Idotea baltica</name>
    <dbReference type="NCBI Taxonomy" id="82763"/>
    <lineage>
        <taxon>Eukaryota</taxon>
        <taxon>Metazoa</taxon>
        <taxon>Ecdysozoa</taxon>
        <taxon>Arthropoda</taxon>
        <taxon>Crustacea</taxon>
        <taxon>Multicrustacea</taxon>
        <taxon>Malacostraca</taxon>
        <taxon>Eumalacostraca</taxon>
        <taxon>Peracarida</taxon>
        <taxon>Isopoda</taxon>
        <taxon>Valvifera</taxon>
        <taxon>Idoteidae</taxon>
        <taxon>Idotea</taxon>
    </lineage>
</organism>
<geneLocation type="mitochondrion" evidence="2"/>
<accession>Q19TW9</accession>
<name>Q19TW9_9CRUS</name>
<evidence type="ECO:0000256" key="1">
    <source>
        <dbReference type="SAM" id="Phobius"/>
    </source>
</evidence>
<proteinExistence type="predicted"/>
<feature type="transmembrane region" description="Helical" evidence="1">
    <location>
        <begin position="12"/>
        <end position="30"/>
    </location>
</feature>